<dbReference type="VEuPathDB" id="FungiDB:F4678DRAFT_296201"/>
<evidence type="ECO:0000256" key="1">
    <source>
        <dbReference type="SAM" id="MobiDB-lite"/>
    </source>
</evidence>
<proteinExistence type="predicted"/>
<evidence type="ECO:0000313" key="3">
    <source>
        <dbReference type="Proteomes" id="UP001148614"/>
    </source>
</evidence>
<accession>A0A9W8NKX8</accession>
<keyword evidence="3" id="KW-1185">Reference proteome</keyword>
<protein>
    <submittedName>
        <fullName evidence="2">Uncharacterized protein</fullName>
    </submittedName>
</protein>
<organism evidence="2 3">
    <name type="scientific">Xylaria arbuscula</name>
    <dbReference type="NCBI Taxonomy" id="114810"/>
    <lineage>
        <taxon>Eukaryota</taxon>
        <taxon>Fungi</taxon>
        <taxon>Dikarya</taxon>
        <taxon>Ascomycota</taxon>
        <taxon>Pezizomycotina</taxon>
        <taxon>Sordariomycetes</taxon>
        <taxon>Xylariomycetidae</taxon>
        <taxon>Xylariales</taxon>
        <taxon>Xylariaceae</taxon>
        <taxon>Xylaria</taxon>
    </lineage>
</organism>
<sequence>MVTKDDTPTLPSVQHERPKRKFRQAAQSTAYSFFEALRYYSGTDPDLIWGPFYKRVRAARHNARQAKSTWTPFSLKTIWSGVTTQKKPGAVNQLYNWIAGVEARPTFLPPPKDEKDTDKEDVRSTVESWQNGIGVRTDWSPTRIDFTEWYGRLKHPADYNDDFYKATYKALYDKICEVSEVWFGAGVRLEDLRDSDIEISPWEAPMTEQFQQYARLVAHEDSGYVEWKDILNDPRHRKWLCVSIFAQIIEKKIFSTLLFGASGVFSQELDRHDQHWVLQEGGQHSPAVPSRAWLERTE</sequence>
<evidence type="ECO:0000313" key="2">
    <source>
        <dbReference type="EMBL" id="KAJ3578233.1"/>
    </source>
</evidence>
<name>A0A9W8NKX8_9PEZI</name>
<feature type="region of interest" description="Disordered" evidence="1">
    <location>
        <begin position="1"/>
        <end position="24"/>
    </location>
</feature>
<dbReference type="AlphaFoldDB" id="A0A9W8NKX8"/>
<comment type="caution">
    <text evidence="2">The sequence shown here is derived from an EMBL/GenBank/DDBJ whole genome shotgun (WGS) entry which is preliminary data.</text>
</comment>
<reference evidence="2" key="1">
    <citation type="submission" date="2022-07" db="EMBL/GenBank/DDBJ databases">
        <title>Genome Sequence of Xylaria arbuscula.</title>
        <authorList>
            <person name="Buettner E."/>
        </authorList>
    </citation>
    <scope>NUCLEOTIDE SEQUENCE</scope>
    <source>
        <strain evidence="2">VT107</strain>
    </source>
</reference>
<gene>
    <name evidence="2" type="ORF">NPX13_g2338</name>
</gene>
<dbReference type="EMBL" id="JANPWZ010000242">
    <property type="protein sequence ID" value="KAJ3578233.1"/>
    <property type="molecule type" value="Genomic_DNA"/>
</dbReference>
<dbReference type="Proteomes" id="UP001148614">
    <property type="component" value="Unassembled WGS sequence"/>
</dbReference>